<dbReference type="KEGG" id="kro:BVG79_00111"/>
<evidence type="ECO:0000256" key="5">
    <source>
        <dbReference type="ARBA" id="ARBA00022781"/>
    </source>
</evidence>
<evidence type="ECO:0000256" key="9">
    <source>
        <dbReference type="ARBA" id="ARBA00023310"/>
    </source>
</evidence>
<dbReference type="GO" id="GO:0012505">
    <property type="term" value="C:endomembrane system"/>
    <property type="evidence" value="ECO:0007669"/>
    <property type="project" value="UniProtKB-SubCell"/>
</dbReference>
<keyword evidence="5 13" id="KW-0375">Hydrogen ion transport</keyword>
<dbReference type="GO" id="GO:0005886">
    <property type="term" value="C:plasma membrane"/>
    <property type="evidence" value="ECO:0007669"/>
    <property type="project" value="UniProtKB-SubCell"/>
</dbReference>
<evidence type="ECO:0000256" key="16">
    <source>
        <dbReference type="SAM" id="SignalP"/>
    </source>
</evidence>
<dbReference type="CDD" id="cd06503">
    <property type="entry name" value="ATP-synt_Fo_b"/>
    <property type="match status" value="1"/>
</dbReference>
<dbReference type="PANTHER" id="PTHR33445">
    <property type="entry name" value="ATP SYNTHASE SUBUNIT B', CHLOROPLASTIC"/>
    <property type="match status" value="1"/>
</dbReference>
<evidence type="ECO:0000256" key="12">
    <source>
        <dbReference type="ARBA" id="ARBA00037847"/>
    </source>
</evidence>
<evidence type="ECO:0000313" key="17">
    <source>
        <dbReference type="EMBL" id="ARO13471.1"/>
    </source>
</evidence>
<evidence type="ECO:0000256" key="13">
    <source>
        <dbReference type="HAMAP-Rule" id="MF_01398"/>
    </source>
</evidence>
<dbReference type="GO" id="GO:0046933">
    <property type="term" value="F:proton-transporting ATP synthase activity, rotational mechanism"/>
    <property type="evidence" value="ECO:0007669"/>
    <property type="project" value="UniProtKB-UniRule"/>
</dbReference>
<keyword evidence="6 13" id="KW-1133">Transmembrane helix</keyword>
<evidence type="ECO:0000256" key="14">
    <source>
        <dbReference type="RuleBase" id="RU003848"/>
    </source>
</evidence>
<evidence type="ECO:0000256" key="7">
    <source>
        <dbReference type="ARBA" id="ARBA00023065"/>
    </source>
</evidence>
<keyword evidence="2 13" id="KW-0813">Transport</keyword>
<reference evidence="17 18" key="1">
    <citation type="submission" date="2017-02" db="EMBL/GenBank/DDBJ databases">
        <title>Ketogulonicigenium robustum SPU B003 Genome sequencing and assembly.</title>
        <authorList>
            <person name="Li Y."/>
            <person name="Liu L."/>
            <person name="Wang C."/>
            <person name="Zhang M."/>
            <person name="Zhang T."/>
            <person name="Zhang Y."/>
        </authorList>
    </citation>
    <scope>NUCLEOTIDE SEQUENCE [LARGE SCALE GENOMIC DNA]</scope>
    <source>
        <strain evidence="17 18">SPU_B003</strain>
    </source>
</reference>
<gene>
    <name evidence="13" type="primary">atpF</name>
    <name evidence="17" type="ORF">BVG79_00111</name>
</gene>
<name>A0A1W6NW90_9RHOB</name>
<comment type="subunit">
    <text evidence="13">F-type ATPases have 2 components, F(1) - the catalytic core - and F(0) - the membrane proton channel. F(1) has five subunits: alpha(3), beta(3), gamma(1), delta(1), epsilon(1). F(0) has three main subunits: a(1), b(2) and c(10-14). The alpha and beta chains form an alternating ring which encloses part of the gamma chain. F(1) is attached to F(0) by a central stalk formed by the gamma and epsilon chains, while a peripheral stalk is formed by the delta and b chains.</text>
</comment>
<feature type="coiled-coil region" evidence="15">
    <location>
        <begin position="71"/>
        <end position="142"/>
    </location>
</feature>
<evidence type="ECO:0000256" key="15">
    <source>
        <dbReference type="SAM" id="Coils"/>
    </source>
</evidence>
<keyword evidence="3 13" id="KW-0138">CF(0)</keyword>
<dbReference type="AlphaFoldDB" id="A0A1W6NW90"/>
<feature type="transmembrane region" description="Helical" evidence="13">
    <location>
        <begin position="31"/>
        <end position="50"/>
    </location>
</feature>
<accession>A0A1W6NW90</accession>
<evidence type="ECO:0000256" key="3">
    <source>
        <dbReference type="ARBA" id="ARBA00022547"/>
    </source>
</evidence>
<feature type="chain" id="PRO_5012754902" description="ATP synthase subunit b" evidence="16">
    <location>
        <begin position="22"/>
        <end position="188"/>
    </location>
</feature>
<dbReference type="Proteomes" id="UP000242447">
    <property type="component" value="Chromosome"/>
</dbReference>
<evidence type="ECO:0000256" key="6">
    <source>
        <dbReference type="ARBA" id="ARBA00022989"/>
    </source>
</evidence>
<evidence type="ECO:0000256" key="2">
    <source>
        <dbReference type="ARBA" id="ARBA00022448"/>
    </source>
</evidence>
<comment type="function">
    <text evidence="10 13">F(1)F(0) ATP synthase produces ATP from ADP in the presence of a proton or sodium gradient. F-type ATPases consist of two structural domains, F(1) containing the extramembraneous catalytic core and F(0) containing the membrane proton channel, linked together by a central stalk and a peripheral stalk. During catalysis, ATP synthesis in the catalytic domain of F(1) is coupled via a rotary mechanism of the central stalk subunits to proton translocation.</text>
</comment>
<comment type="similarity">
    <text evidence="1 13 14">Belongs to the ATPase B chain family.</text>
</comment>
<evidence type="ECO:0000256" key="8">
    <source>
        <dbReference type="ARBA" id="ARBA00023136"/>
    </source>
</evidence>
<keyword evidence="4 13" id="KW-0812">Transmembrane</keyword>
<comment type="subcellular location">
    <subcellularLocation>
        <location evidence="13">Cell membrane</location>
        <topology evidence="13">Single-pass membrane protein</topology>
    </subcellularLocation>
    <subcellularLocation>
        <location evidence="12">Endomembrane system</location>
        <topology evidence="12">Single-pass membrane protein</topology>
    </subcellularLocation>
</comment>
<sequence>MRKIFGTAALMVGASFTPAMAATGPFFSLRNTDFVVLLGFIVFVAIVLWAKVPARVVGLLDVRAETIRAQLAEARALRDEAAALLASYEQKQKDVQDQADRIVEAARREAEAAAVKARAEIETSVARRLSAAEEQIESAQKAAIKDVRDRAATVAIAAARDVIAGQMDATKGNKLIDDAIKTVDAQLH</sequence>
<feature type="signal peptide" evidence="16">
    <location>
        <begin position="1"/>
        <end position="21"/>
    </location>
</feature>
<dbReference type="OrthoDB" id="8479836at2"/>
<comment type="function">
    <text evidence="11">Component of the F(0) channel, it forms part of the peripheral stalk, linking F(1) to F(0). The b'-subunit is a diverged and duplicated form of b found in plants and photosynthetic bacteria.</text>
</comment>
<dbReference type="GO" id="GO:0046961">
    <property type="term" value="F:proton-transporting ATPase activity, rotational mechanism"/>
    <property type="evidence" value="ECO:0007669"/>
    <property type="project" value="TreeGrafter"/>
</dbReference>
<evidence type="ECO:0000256" key="11">
    <source>
        <dbReference type="ARBA" id="ARBA00025614"/>
    </source>
</evidence>
<dbReference type="PANTHER" id="PTHR33445:SF1">
    <property type="entry name" value="ATP SYNTHASE SUBUNIT B"/>
    <property type="match status" value="1"/>
</dbReference>
<keyword evidence="7 13" id="KW-0406">Ion transport</keyword>
<dbReference type="InterPro" id="IPR002146">
    <property type="entry name" value="ATP_synth_b/b'su_bac/chlpt"/>
</dbReference>
<dbReference type="STRING" id="92947.BVG79_00111"/>
<dbReference type="RefSeq" id="WP_085785187.1">
    <property type="nucleotide sequence ID" value="NZ_CP019937.1"/>
</dbReference>
<protein>
    <recommendedName>
        <fullName evidence="13">ATP synthase subunit b</fullName>
    </recommendedName>
    <alternativeName>
        <fullName evidence="13">ATP synthase F(0) sector subunit b</fullName>
    </alternativeName>
    <alternativeName>
        <fullName evidence="13">ATPase subunit I</fullName>
    </alternativeName>
    <alternativeName>
        <fullName evidence="13">F-type ATPase subunit b</fullName>
        <shortName evidence="13">F-ATPase subunit b</shortName>
    </alternativeName>
</protein>
<dbReference type="InterPro" id="IPR050059">
    <property type="entry name" value="ATP_synthase_B_chain"/>
</dbReference>
<dbReference type="Pfam" id="PF00430">
    <property type="entry name" value="ATP-synt_B"/>
    <property type="match status" value="1"/>
</dbReference>
<organism evidence="17 18">
    <name type="scientific">Ketogulonicigenium robustum</name>
    <dbReference type="NCBI Taxonomy" id="92947"/>
    <lineage>
        <taxon>Bacteria</taxon>
        <taxon>Pseudomonadati</taxon>
        <taxon>Pseudomonadota</taxon>
        <taxon>Alphaproteobacteria</taxon>
        <taxon>Rhodobacterales</taxon>
        <taxon>Roseobacteraceae</taxon>
        <taxon>Ketogulonicigenium</taxon>
    </lineage>
</organism>
<keyword evidence="15" id="KW-0175">Coiled coil</keyword>
<evidence type="ECO:0000256" key="1">
    <source>
        <dbReference type="ARBA" id="ARBA00005513"/>
    </source>
</evidence>
<evidence type="ECO:0000256" key="4">
    <source>
        <dbReference type="ARBA" id="ARBA00022692"/>
    </source>
</evidence>
<evidence type="ECO:0000256" key="10">
    <source>
        <dbReference type="ARBA" id="ARBA00025198"/>
    </source>
</evidence>
<evidence type="ECO:0000313" key="18">
    <source>
        <dbReference type="Proteomes" id="UP000242447"/>
    </source>
</evidence>
<keyword evidence="9 13" id="KW-0066">ATP synthesis</keyword>
<dbReference type="GO" id="GO:0045259">
    <property type="term" value="C:proton-transporting ATP synthase complex"/>
    <property type="evidence" value="ECO:0007669"/>
    <property type="project" value="UniProtKB-KW"/>
</dbReference>
<keyword evidence="18" id="KW-1185">Reference proteome</keyword>
<proteinExistence type="inferred from homology"/>
<dbReference type="EMBL" id="CP019937">
    <property type="protein sequence ID" value="ARO13471.1"/>
    <property type="molecule type" value="Genomic_DNA"/>
</dbReference>
<keyword evidence="16" id="KW-0732">Signal</keyword>
<keyword evidence="13" id="KW-1003">Cell membrane</keyword>
<keyword evidence="8 13" id="KW-0472">Membrane</keyword>
<dbReference type="HAMAP" id="MF_01398">
    <property type="entry name" value="ATP_synth_b_bprime"/>
    <property type="match status" value="1"/>
</dbReference>